<reference evidence="3" key="1">
    <citation type="submission" date="2009-10" db="EMBL/GenBank/DDBJ databases">
        <title>The complete chromosome of Gordonia bronchialis DSM 43247.</title>
        <authorList>
            <consortium name="US DOE Joint Genome Institute (JGI-PGF)"/>
            <person name="Lucas S."/>
            <person name="Copeland A."/>
            <person name="Lapidus A."/>
            <person name="Glavina del Rio T."/>
            <person name="Dalin E."/>
            <person name="Tice H."/>
            <person name="Bruce D."/>
            <person name="Goodwin L."/>
            <person name="Pitluck S."/>
            <person name="Kyrpides N."/>
            <person name="Mavromatis K."/>
            <person name="Ivanova N."/>
            <person name="Ovchinnikova G."/>
            <person name="Saunders E."/>
            <person name="Brettin T."/>
            <person name="Detter J.C."/>
            <person name="Han C."/>
            <person name="Larimer F."/>
            <person name="Land M."/>
            <person name="Hauser L."/>
            <person name="Markowitz V."/>
            <person name="Cheng J.-F."/>
            <person name="Hugenholtz P."/>
            <person name="Woyke T."/>
            <person name="Wu D."/>
            <person name="Jando M."/>
            <person name="Schneider S."/>
            <person name="Goeker M."/>
            <person name="Klenk H.-P."/>
            <person name="Eisen J.A."/>
        </authorList>
    </citation>
    <scope>NUCLEOTIDE SEQUENCE [LARGE SCALE GENOMIC DNA]</scope>
    <source>
        <strain evidence="3">ATCC 25592 / DSM 43247 / BCRC 13721 / JCM 3198 / KCTC 3076 / NBRC 16047 / NCTC 10667</strain>
    </source>
</reference>
<accession>D0LB39</accession>
<evidence type="ECO:0000313" key="2">
    <source>
        <dbReference type="EMBL" id="ACY19470.1"/>
    </source>
</evidence>
<dbReference type="AlphaFoldDB" id="D0LB39"/>
<evidence type="ECO:0000256" key="1">
    <source>
        <dbReference type="SAM" id="MobiDB-lite"/>
    </source>
</evidence>
<dbReference type="HOGENOM" id="CLU_1584154_0_0_11"/>
<sequence length="168" mass="17618">MASTAPDRRHCTERLAGSPTCRRDALVPGIGAVRCYVRFRATALIDEGERVGAENAILFDVDRARTPAPRLALPGSTGRAATSPLGEGSGSGHGPVYTWLAWAHDHMGGSAERNGRRAVEADHRGRGNYTAGRPFGDLRLGRCATGGRRPAVAGADVARRFAAACGPS</sequence>
<dbReference type="EMBL" id="CP001802">
    <property type="protein sequence ID" value="ACY19470.1"/>
    <property type="molecule type" value="Genomic_DNA"/>
</dbReference>
<feature type="region of interest" description="Disordered" evidence="1">
    <location>
        <begin position="70"/>
        <end position="89"/>
    </location>
</feature>
<dbReference type="KEGG" id="gbr:Gbro_0121"/>
<reference evidence="2 3" key="2">
    <citation type="journal article" date="2010" name="Stand. Genomic Sci.">
        <title>Complete genome sequence of Gordonia bronchialis type strain (3410).</title>
        <authorList>
            <person name="Ivanova N."/>
            <person name="Sikorski J."/>
            <person name="Jando M."/>
            <person name="Lapidus A."/>
            <person name="Nolan M."/>
            <person name="Lucas S."/>
            <person name="Del Rio T.G."/>
            <person name="Tice H."/>
            <person name="Copeland A."/>
            <person name="Cheng J.F."/>
            <person name="Chen F."/>
            <person name="Bruce D."/>
            <person name="Goodwin L."/>
            <person name="Pitluck S."/>
            <person name="Mavromatis K."/>
            <person name="Ovchinnikova G."/>
            <person name="Pati A."/>
            <person name="Chen A."/>
            <person name="Palaniappan K."/>
            <person name="Land M."/>
            <person name="Hauser L."/>
            <person name="Chang Y.J."/>
            <person name="Jeffries C.D."/>
            <person name="Chain P."/>
            <person name="Saunders E."/>
            <person name="Han C."/>
            <person name="Detter J.C."/>
            <person name="Brettin T."/>
            <person name="Rohde M."/>
            <person name="Goker M."/>
            <person name="Bristow J."/>
            <person name="Eisen J.A."/>
            <person name="Markowitz V."/>
            <person name="Hugenholtz P."/>
            <person name="Klenk H.P."/>
            <person name="Kyrpides N.C."/>
        </authorList>
    </citation>
    <scope>NUCLEOTIDE SEQUENCE [LARGE SCALE GENOMIC DNA]</scope>
    <source>
        <strain evidence="3">ATCC 25592 / DSM 43247 / BCRC 13721 / JCM 3198 / KCTC 3076 / NBRC 16047 / NCTC 10667</strain>
    </source>
</reference>
<name>D0LB39_GORB4</name>
<organism evidence="2 3">
    <name type="scientific">Gordonia bronchialis (strain ATCC 25592 / DSM 43247 / BCRC 13721 / JCM 3198 / KCTC 3076 / NBRC 16047 / NCTC 10667)</name>
    <name type="common">Rhodococcus bronchialis</name>
    <dbReference type="NCBI Taxonomy" id="526226"/>
    <lineage>
        <taxon>Bacteria</taxon>
        <taxon>Bacillati</taxon>
        <taxon>Actinomycetota</taxon>
        <taxon>Actinomycetes</taxon>
        <taxon>Mycobacteriales</taxon>
        <taxon>Gordoniaceae</taxon>
        <taxon>Gordonia</taxon>
    </lineage>
</organism>
<dbReference type="Proteomes" id="UP000001219">
    <property type="component" value="Chromosome"/>
</dbReference>
<keyword evidence="3" id="KW-1185">Reference proteome</keyword>
<protein>
    <submittedName>
        <fullName evidence="2">Uncharacterized protein</fullName>
    </submittedName>
</protein>
<gene>
    <name evidence="2" type="ordered locus">Gbro_0121</name>
</gene>
<proteinExistence type="predicted"/>
<evidence type="ECO:0000313" key="3">
    <source>
        <dbReference type="Proteomes" id="UP000001219"/>
    </source>
</evidence>